<proteinExistence type="predicted"/>
<keyword evidence="1" id="KW-0614">Plasmid</keyword>
<dbReference type="EMBL" id="LJKE01000010">
    <property type="protein sequence ID" value="KZD73375.1"/>
    <property type="molecule type" value="Genomic_DNA"/>
</dbReference>
<protein>
    <submittedName>
        <fullName evidence="1">Uncharacterized protein</fullName>
    </submittedName>
</protein>
<dbReference type="PATRIC" id="fig|1396.535.peg.4570"/>
<evidence type="ECO:0000313" key="1">
    <source>
        <dbReference type="EMBL" id="ABK00584.1"/>
    </source>
</evidence>
<dbReference type="Proteomes" id="UP000076482">
    <property type="component" value="Unassembled WGS sequence"/>
</dbReference>
<reference evidence="2 3" key="2">
    <citation type="submission" date="2015-09" db="EMBL/GenBank/DDBJ databases">
        <title>Bacillus cereus food isolates.</title>
        <authorList>
            <person name="Boekhorst J."/>
        </authorList>
    </citation>
    <scope>NUCLEOTIDE SEQUENCE [LARGE SCALE GENOMIC DNA]</scope>
    <source>
        <strain evidence="2 3">B4088</strain>
    </source>
</reference>
<dbReference type="EMBL" id="DQ889676">
    <property type="protein sequence ID" value="ABK00584.1"/>
    <property type="molecule type" value="Genomic_DNA"/>
</dbReference>
<evidence type="ECO:0000313" key="3">
    <source>
        <dbReference type="Proteomes" id="UP000076482"/>
    </source>
</evidence>
<reference evidence="1" key="1">
    <citation type="journal article" date="2007" name="J. Bacteriol.">
        <title>Complete sequence analysis of novel plasmids from emetic and periodontal Bacillus cereus isolates reveals a common evolutionary history among the B. cereus-group plasmids, including Bacillus anthracis pXO1.</title>
        <authorList>
            <person name="Rasko D.A."/>
            <person name="Rosovitz M.J."/>
            <person name="Okstad O.A."/>
            <person name="Fouts D.E."/>
            <person name="Jiang L."/>
            <person name="Cer R.Z."/>
            <person name="Kolsto A.B."/>
            <person name="Gill S.R."/>
            <person name="Ravel J."/>
        </authorList>
    </citation>
    <scope>NUCLEOTIDE SEQUENCE</scope>
    <source>
        <strain evidence="1">AH187</strain>
        <plasmid evidence="1">pCER270</plasmid>
    </source>
</reference>
<evidence type="ECO:0000313" key="2">
    <source>
        <dbReference type="EMBL" id="KZD73375.1"/>
    </source>
</evidence>
<accession>A1BYS2</accession>
<dbReference type="AlphaFoldDB" id="A1BYS2"/>
<geneLocation type="plasmid" evidence="1">
    <name>pCER270</name>
</geneLocation>
<name>A1BYS2_BACCE</name>
<organism evidence="1">
    <name type="scientific">Bacillus cereus</name>
    <dbReference type="NCBI Taxonomy" id="1396"/>
    <lineage>
        <taxon>Bacteria</taxon>
        <taxon>Bacillati</taxon>
        <taxon>Bacillota</taxon>
        <taxon>Bacilli</taxon>
        <taxon>Bacillales</taxon>
        <taxon>Bacillaceae</taxon>
        <taxon>Bacillus</taxon>
        <taxon>Bacillus cereus group</taxon>
    </lineage>
</organism>
<sequence>MFTEEVEVLIQIGRVKKKGDWYYYGYCQHNANFTIRDFQIEKLGFTVY</sequence>
<gene>
    <name evidence="2" type="ORF">B4088_0175</name>
    <name evidence="1" type="ORF">BcAH187_pCER270_0134</name>
</gene>